<dbReference type="CDD" id="cd00078">
    <property type="entry name" value="HECTc"/>
    <property type="match status" value="1"/>
</dbReference>
<dbReference type="FunFam" id="3.30.2160.10:FF:000001">
    <property type="entry name" value="E3 ubiquitin-protein ligase NEDD4-like"/>
    <property type="match status" value="1"/>
</dbReference>
<dbReference type="SUPFAM" id="SSF56204">
    <property type="entry name" value="Hect, E3 ligase catalytic domain"/>
    <property type="match status" value="1"/>
</dbReference>
<dbReference type="InterPro" id="IPR035983">
    <property type="entry name" value="Hect_E3_ubiquitin_ligase"/>
</dbReference>
<dbReference type="Gene3D" id="3.30.2410.10">
    <property type="entry name" value="Hect, E3 ligase catalytic domain"/>
    <property type="match status" value="1"/>
</dbReference>
<dbReference type="FunFam" id="3.30.2410.10:FF:000009">
    <property type="entry name" value="Probable E3 ubiquitin-protein ligase HECTD2"/>
    <property type="match status" value="1"/>
</dbReference>
<comment type="pathway">
    <text evidence="2">Protein modification; protein ubiquitination.</text>
</comment>
<sequence length="429" mass="50497">MVNCYIEGNITGDKIINEIVPEYKFIYERKVQKFKYSIDENDIDNDNDDDGYLFNSYNFGLNSYNFGHYGENRLEINRNNIFDDAYSFIMNKTPSELKKRLKIKYIGESGLDAGGLLRDFFYQISKVIGDPNYSFFKYINDKNYELNINPESGIVEENHLRYFRFIGRIMGLALRQHQYLPIEFSYIFYKQLLNKTLCFKDLIFIDFDLYKQLNWLKDNEVEGLSLTFRIDEKDCFDNQSYVELIPNGSNIAVTDENKNEYINLVIQYKLDNTNVMDQFDALRKGFYELIPPTLISTFNEFDLKFLLTGNNEIDIEDWQNNTDYEGYHENDITVTYFWIWVSELSKEDRVKLLVFATGNSQIPITGFKDLQGNGHIQHFKLKKAGDIDSLPISHTCFNRIDLPPYKSYEQLNKKLLLAISDGNNEFTLE</sequence>
<evidence type="ECO:0000256" key="2">
    <source>
        <dbReference type="ARBA" id="ARBA00004906"/>
    </source>
</evidence>
<reference evidence="8 9" key="1">
    <citation type="submission" date="2016-08" db="EMBL/GenBank/DDBJ databases">
        <title>A Parts List for Fungal Cellulosomes Revealed by Comparative Genomics.</title>
        <authorList>
            <consortium name="DOE Joint Genome Institute"/>
            <person name="Haitjema C.H."/>
            <person name="Gilmore S.P."/>
            <person name="Henske J.K."/>
            <person name="Solomon K.V."/>
            <person name="De Groot R."/>
            <person name="Kuo A."/>
            <person name="Mondo S.J."/>
            <person name="Salamov A.A."/>
            <person name="Labutti K."/>
            <person name="Zhao Z."/>
            <person name="Chiniquy J."/>
            <person name="Barry K."/>
            <person name="Brewer H.M."/>
            <person name="Purvine S.O."/>
            <person name="Wright A.T."/>
            <person name="Boxma B."/>
            <person name="Van Alen T."/>
            <person name="Hackstein J.H."/>
            <person name="Baker S.E."/>
            <person name="Grigoriev I.V."/>
            <person name="O'Malley M.A."/>
        </authorList>
    </citation>
    <scope>NUCLEOTIDE SEQUENCE [LARGE SCALE GENOMIC DNA]</scope>
    <source>
        <strain evidence="8 9">S4</strain>
    </source>
</reference>
<comment type="catalytic activity">
    <reaction evidence="1">
        <text>S-ubiquitinyl-[E2 ubiquitin-conjugating enzyme]-L-cysteine + [acceptor protein]-L-lysine = [E2 ubiquitin-conjugating enzyme]-L-cysteine + N(6)-ubiquitinyl-[acceptor protein]-L-lysine.</text>
        <dbReference type="EC" id="2.3.2.26"/>
    </reaction>
</comment>
<dbReference type="PANTHER" id="PTHR11254:SF440">
    <property type="entry name" value="E3 UBIQUITIN-PROTEIN LIGASE NEDD-4"/>
    <property type="match status" value="1"/>
</dbReference>
<gene>
    <name evidence="8" type="ORF">BCR32DRAFT_211599</name>
</gene>
<dbReference type="Gene3D" id="3.90.1750.10">
    <property type="entry name" value="Hect, E3 ligase catalytic domains"/>
    <property type="match status" value="1"/>
</dbReference>
<dbReference type="InterPro" id="IPR050409">
    <property type="entry name" value="E3_ubiq-protein_ligase"/>
</dbReference>
<dbReference type="AlphaFoldDB" id="A0A1Y1W2Y0"/>
<evidence type="ECO:0000256" key="5">
    <source>
        <dbReference type="ARBA" id="ARBA00022786"/>
    </source>
</evidence>
<accession>A0A1Y1W2Y0</accession>
<comment type="caution">
    <text evidence="8">The sequence shown here is derived from an EMBL/GenBank/DDBJ whole genome shotgun (WGS) entry which is preliminary data.</text>
</comment>
<keyword evidence="4" id="KW-0808">Transferase</keyword>
<evidence type="ECO:0000256" key="6">
    <source>
        <dbReference type="PROSITE-ProRule" id="PRU00104"/>
    </source>
</evidence>
<dbReference type="EC" id="2.3.2.26" evidence="3"/>
<dbReference type="Pfam" id="PF00632">
    <property type="entry name" value="HECT"/>
    <property type="match status" value="1"/>
</dbReference>
<feature type="active site" description="Glycyl thioester intermediate" evidence="6">
    <location>
        <position position="396"/>
    </location>
</feature>
<evidence type="ECO:0000256" key="4">
    <source>
        <dbReference type="ARBA" id="ARBA00022679"/>
    </source>
</evidence>
<protein>
    <recommendedName>
        <fullName evidence="3">HECT-type E3 ubiquitin transferase</fullName>
        <ecNumber evidence="3">2.3.2.26</ecNumber>
    </recommendedName>
</protein>
<dbReference type="EMBL" id="MCFG01000431">
    <property type="protein sequence ID" value="ORX67732.1"/>
    <property type="molecule type" value="Genomic_DNA"/>
</dbReference>
<evidence type="ECO:0000256" key="1">
    <source>
        <dbReference type="ARBA" id="ARBA00000885"/>
    </source>
</evidence>
<dbReference type="Gene3D" id="3.30.2160.10">
    <property type="entry name" value="Hect, E3 ligase catalytic domain"/>
    <property type="match status" value="1"/>
</dbReference>
<evidence type="ECO:0000259" key="7">
    <source>
        <dbReference type="PROSITE" id="PS50237"/>
    </source>
</evidence>
<keyword evidence="5 6" id="KW-0833">Ubl conjugation pathway</keyword>
<name>A0A1Y1W2Y0_9FUNG</name>
<dbReference type="GO" id="GO:0016567">
    <property type="term" value="P:protein ubiquitination"/>
    <property type="evidence" value="ECO:0007669"/>
    <property type="project" value="TreeGrafter"/>
</dbReference>
<dbReference type="PROSITE" id="PS50237">
    <property type="entry name" value="HECT"/>
    <property type="match status" value="1"/>
</dbReference>
<organism evidence="8 9">
    <name type="scientific">Anaeromyces robustus</name>
    <dbReference type="NCBI Taxonomy" id="1754192"/>
    <lineage>
        <taxon>Eukaryota</taxon>
        <taxon>Fungi</taxon>
        <taxon>Fungi incertae sedis</taxon>
        <taxon>Chytridiomycota</taxon>
        <taxon>Chytridiomycota incertae sedis</taxon>
        <taxon>Neocallimastigomycetes</taxon>
        <taxon>Neocallimastigales</taxon>
        <taxon>Neocallimastigaceae</taxon>
        <taxon>Anaeromyces</taxon>
    </lineage>
</organism>
<proteinExistence type="predicted"/>
<dbReference type="SMART" id="SM00119">
    <property type="entry name" value="HECTc"/>
    <property type="match status" value="1"/>
</dbReference>
<evidence type="ECO:0000313" key="9">
    <source>
        <dbReference type="Proteomes" id="UP000193944"/>
    </source>
</evidence>
<dbReference type="GO" id="GO:0061630">
    <property type="term" value="F:ubiquitin protein ligase activity"/>
    <property type="evidence" value="ECO:0007669"/>
    <property type="project" value="UniProtKB-EC"/>
</dbReference>
<dbReference type="PANTHER" id="PTHR11254">
    <property type="entry name" value="HECT DOMAIN UBIQUITIN-PROTEIN LIGASE"/>
    <property type="match status" value="1"/>
</dbReference>
<dbReference type="STRING" id="1754192.A0A1Y1W2Y0"/>
<dbReference type="GO" id="GO:0006511">
    <property type="term" value="P:ubiquitin-dependent protein catabolic process"/>
    <property type="evidence" value="ECO:0007669"/>
    <property type="project" value="TreeGrafter"/>
</dbReference>
<dbReference type="InterPro" id="IPR000569">
    <property type="entry name" value="HECT_dom"/>
</dbReference>
<dbReference type="GO" id="GO:0005737">
    <property type="term" value="C:cytoplasm"/>
    <property type="evidence" value="ECO:0007669"/>
    <property type="project" value="TreeGrafter"/>
</dbReference>
<reference evidence="8 9" key="2">
    <citation type="submission" date="2016-08" db="EMBL/GenBank/DDBJ databases">
        <title>Pervasive Adenine N6-methylation of Active Genes in Fungi.</title>
        <authorList>
            <consortium name="DOE Joint Genome Institute"/>
            <person name="Mondo S.J."/>
            <person name="Dannebaum R.O."/>
            <person name="Kuo R.C."/>
            <person name="Labutti K."/>
            <person name="Haridas S."/>
            <person name="Kuo A."/>
            <person name="Salamov A."/>
            <person name="Ahrendt S.R."/>
            <person name="Lipzen A."/>
            <person name="Sullivan W."/>
            <person name="Andreopoulos W.B."/>
            <person name="Clum A."/>
            <person name="Lindquist E."/>
            <person name="Daum C."/>
            <person name="Ramamoorthy G.K."/>
            <person name="Gryganskyi A."/>
            <person name="Culley D."/>
            <person name="Magnuson J.K."/>
            <person name="James T.Y."/>
            <person name="O'Malley M.A."/>
            <person name="Stajich J.E."/>
            <person name="Spatafora J.W."/>
            <person name="Visel A."/>
            <person name="Grigoriev I.V."/>
        </authorList>
    </citation>
    <scope>NUCLEOTIDE SEQUENCE [LARGE SCALE GENOMIC DNA]</scope>
    <source>
        <strain evidence="8 9">S4</strain>
    </source>
</reference>
<evidence type="ECO:0000256" key="3">
    <source>
        <dbReference type="ARBA" id="ARBA00012485"/>
    </source>
</evidence>
<evidence type="ECO:0000313" key="8">
    <source>
        <dbReference type="EMBL" id="ORX67732.1"/>
    </source>
</evidence>
<keyword evidence="9" id="KW-1185">Reference proteome</keyword>
<dbReference type="OrthoDB" id="8068875at2759"/>
<dbReference type="FunFam" id="3.90.1750.10:FF:000079">
    <property type="entry name" value="E3 ubiquitin-protein ligase"/>
    <property type="match status" value="1"/>
</dbReference>
<feature type="domain" description="HECT" evidence="7">
    <location>
        <begin position="93"/>
        <end position="429"/>
    </location>
</feature>
<dbReference type="Proteomes" id="UP000193944">
    <property type="component" value="Unassembled WGS sequence"/>
</dbReference>